<organism evidence="1 2">
    <name type="scientific">Aspergillus uvarum CBS 121591</name>
    <dbReference type="NCBI Taxonomy" id="1448315"/>
    <lineage>
        <taxon>Eukaryota</taxon>
        <taxon>Fungi</taxon>
        <taxon>Dikarya</taxon>
        <taxon>Ascomycota</taxon>
        <taxon>Pezizomycotina</taxon>
        <taxon>Eurotiomycetes</taxon>
        <taxon>Eurotiomycetidae</taxon>
        <taxon>Eurotiales</taxon>
        <taxon>Aspergillaceae</taxon>
        <taxon>Aspergillus</taxon>
        <taxon>Aspergillus subgen. Circumdati</taxon>
    </lineage>
</organism>
<dbReference type="GeneID" id="37141748"/>
<reference evidence="1 2" key="1">
    <citation type="submission" date="2016-12" db="EMBL/GenBank/DDBJ databases">
        <title>The genomes of Aspergillus section Nigri reveals drivers in fungal speciation.</title>
        <authorList>
            <consortium name="DOE Joint Genome Institute"/>
            <person name="Vesth T.C."/>
            <person name="Nybo J."/>
            <person name="Theobald S."/>
            <person name="Brandl J."/>
            <person name="Frisvad J.C."/>
            <person name="Nielsen K.F."/>
            <person name="Lyhne E.K."/>
            <person name="Kogle M.E."/>
            <person name="Kuo A."/>
            <person name="Riley R."/>
            <person name="Clum A."/>
            <person name="Nolan M."/>
            <person name="Lipzen A."/>
            <person name="Salamov A."/>
            <person name="Henrissat B."/>
            <person name="Wiebenga A."/>
            <person name="De Vries R.P."/>
            <person name="Grigoriev I.V."/>
            <person name="Mortensen U.H."/>
            <person name="Andersen M.R."/>
            <person name="Baker S.E."/>
        </authorList>
    </citation>
    <scope>NUCLEOTIDE SEQUENCE [LARGE SCALE GENOMIC DNA]</scope>
    <source>
        <strain evidence="1 2">CBS 121591</strain>
    </source>
</reference>
<keyword evidence="2" id="KW-1185">Reference proteome</keyword>
<dbReference type="Proteomes" id="UP000248340">
    <property type="component" value="Unassembled WGS sequence"/>
</dbReference>
<dbReference type="RefSeq" id="XP_025496012.1">
    <property type="nucleotide sequence ID" value="XM_025639006.1"/>
</dbReference>
<dbReference type="EMBL" id="KZ821678">
    <property type="protein sequence ID" value="PYH85812.1"/>
    <property type="molecule type" value="Genomic_DNA"/>
</dbReference>
<proteinExistence type="predicted"/>
<name>A0A319E400_9EURO</name>
<gene>
    <name evidence="1" type="ORF">BO82DRAFT_398133</name>
</gene>
<dbReference type="VEuPathDB" id="FungiDB:BO82DRAFT_398133"/>
<dbReference type="OrthoDB" id="4497474at2759"/>
<accession>A0A319E400</accession>
<evidence type="ECO:0000313" key="2">
    <source>
        <dbReference type="Proteomes" id="UP000248340"/>
    </source>
</evidence>
<dbReference type="STRING" id="1448315.A0A319E400"/>
<evidence type="ECO:0000313" key="1">
    <source>
        <dbReference type="EMBL" id="PYH85812.1"/>
    </source>
</evidence>
<dbReference type="AlphaFoldDB" id="A0A319E400"/>
<sequence>MDGFARGQVQVYHPVNLHPGSWDEELVQRVRLDVETAGRREDRQKLEETELQLLLARNPAAKPLEFFEGLIGQTESEKTVRTAGVNRRLQEVEACNRNGSGSGLGTG</sequence>
<protein>
    <submittedName>
        <fullName evidence="1">Uncharacterized protein</fullName>
    </submittedName>
</protein>